<reference evidence="6" key="1">
    <citation type="submission" date="2013-08" db="EMBL/GenBank/DDBJ databases">
        <authorList>
            <person name="Mendez C."/>
            <person name="Richter M."/>
            <person name="Ferrer M."/>
            <person name="Sanchez J."/>
        </authorList>
    </citation>
    <scope>NUCLEOTIDE SEQUENCE</scope>
</reference>
<dbReference type="InterPro" id="IPR000700">
    <property type="entry name" value="PAS-assoc_C"/>
</dbReference>
<name>T0YYG2_9ZZZZ</name>
<dbReference type="PANTHER" id="PTHR47429">
    <property type="entry name" value="PROTEIN TWIN LOV 1"/>
    <property type="match status" value="1"/>
</dbReference>
<comment type="caution">
    <text evidence="6">The sequence shown here is derived from an EMBL/GenBank/DDBJ whole genome shotgun (WGS) entry which is preliminary data.</text>
</comment>
<dbReference type="NCBIfam" id="TIGR00229">
    <property type="entry name" value="sensory_box"/>
    <property type="match status" value="1"/>
</dbReference>
<dbReference type="EMBL" id="AUZZ01007888">
    <property type="protein sequence ID" value="EQD40676.1"/>
    <property type="molecule type" value="Genomic_DNA"/>
</dbReference>
<keyword evidence="6" id="KW-0808">Transferase</keyword>
<organism evidence="6">
    <name type="scientific">mine drainage metagenome</name>
    <dbReference type="NCBI Taxonomy" id="410659"/>
    <lineage>
        <taxon>unclassified sequences</taxon>
        <taxon>metagenomes</taxon>
        <taxon>ecological metagenomes</taxon>
    </lineage>
</organism>
<dbReference type="GO" id="GO:0016301">
    <property type="term" value="F:kinase activity"/>
    <property type="evidence" value="ECO:0007669"/>
    <property type="project" value="UniProtKB-KW"/>
</dbReference>
<dbReference type="PROSITE" id="PS50113">
    <property type="entry name" value="PAC"/>
    <property type="match status" value="1"/>
</dbReference>
<evidence type="ECO:0000313" key="6">
    <source>
        <dbReference type="EMBL" id="EQD40676.1"/>
    </source>
</evidence>
<evidence type="ECO:0000259" key="5">
    <source>
        <dbReference type="PROSITE" id="PS50113"/>
    </source>
</evidence>
<proteinExistence type="predicted"/>
<dbReference type="PROSITE" id="PS50112">
    <property type="entry name" value="PAS"/>
    <property type="match status" value="1"/>
</dbReference>
<dbReference type="SUPFAM" id="SSF55785">
    <property type="entry name" value="PYP-like sensor domain (PAS domain)"/>
    <property type="match status" value="1"/>
</dbReference>
<feature type="domain" description="PAS" evidence="4">
    <location>
        <begin position="6"/>
        <end position="72"/>
    </location>
</feature>
<dbReference type="SMART" id="SM00091">
    <property type="entry name" value="PAS"/>
    <property type="match status" value="2"/>
</dbReference>
<keyword evidence="1" id="KW-0285">Flavoprotein</keyword>
<dbReference type="GO" id="GO:0005634">
    <property type="term" value="C:nucleus"/>
    <property type="evidence" value="ECO:0007669"/>
    <property type="project" value="TreeGrafter"/>
</dbReference>
<dbReference type="Pfam" id="PF13426">
    <property type="entry name" value="PAS_9"/>
    <property type="match status" value="1"/>
</dbReference>
<evidence type="ECO:0000256" key="2">
    <source>
        <dbReference type="ARBA" id="ARBA00022643"/>
    </source>
</evidence>
<protein>
    <submittedName>
        <fullName evidence="6">Sensory transduction histidine kinase</fullName>
    </submittedName>
</protein>
<dbReference type="CDD" id="cd00130">
    <property type="entry name" value="PAS"/>
    <property type="match status" value="1"/>
</dbReference>
<evidence type="ECO:0000256" key="3">
    <source>
        <dbReference type="ARBA" id="ARBA00022991"/>
    </source>
</evidence>
<keyword evidence="2" id="KW-0288">FMN</keyword>
<keyword evidence="3" id="KW-0157">Chromophore</keyword>
<reference evidence="6" key="2">
    <citation type="journal article" date="2014" name="ISME J.">
        <title>Microbial stratification in low pH oxic and suboxic macroscopic growths along an acid mine drainage.</title>
        <authorList>
            <person name="Mendez-Garcia C."/>
            <person name="Mesa V."/>
            <person name="Sprenger R.R."/>
            <person name="Richter M."/>
            <person name="Diez M.S."/>
            <person name="Solano J."/>
            <person name="Bargiela R."/>
            <person name="Golyshina O.V."/>
            <person name="Manteca A."/>
            <person name="Ramos J.L."/>
            <person name="Gallego J.R."/>
            <person name="Llorente I."/>
            <person name="Martins Dos Santos V.A."/>
            <person name="Jensen O.N."/>
            <person name="Pelaez A.I."/>
            <person name="Sanchez J."/>
            <person name="Ferrer M."/>
        </authorList>
    </citation>
    <scope>NUCLEOTIDE SEQUENCE</scope>
</reference>
<dbReference type="AlphaFoldDB" id="T0YYG2"/>
<dbReference type="InterPro" id="IPR000014">
    <property type="entry name" value="PAS"/>
</dbReference>
<evidence type="ECO:0000256" key="1">
    <source>
        <dbReference type="ARBA" id="ARBA00022630"/>
    </source>
</evidence>
<feature type="non-terminal residue" evidence="6">
    <location>
        <position position="196"/>
    </location>
</feature>
<dbReference type="InterPro" id="IPR035965">
    <property type="entry name" value="PAS-like_dom_sf"/>
</dbReference>
<dbReference type="Gene3D" id="3.30.450.20">
    <property type="entry name" value="PAS domain"/>
    <property type="match status" value="1"/>
</dbReference>
<gene>
    <name evidence="6" type="ORF">B2A_10954</name>
</gene>
<sequence length="196" mass="21540">MPHTAIIEATDSGILYVDATHPDQPIVRVNPALLAITGYAEHEVLGRNCRFLQGPDTDPAAVARIRAALRSGEPVRCELLNYRKDGSPFWNQVAISPVRDSDGRIIAFAGTLTDVTLRRKTQEAHDQFVQMLEGIAETVPGFIYQLTRYADGRLAFTYLGRSASSLLGCDPDAPLRPHELLALTLPPDRPRVIQGL</sequence>
<accession>T0YYG2</accession>
<dbReference type="InterPro" id="IPR001610">
    <property type="entry name" value="PAC"/>
</dbReference>
<dbReference type="PANTHER" id="PTHR47429:SF8">
    <property type="entry name" value="PHOTOTROPIN-1-LIKE"/>
    <property type="match status" value="1"/>
</dbReference>
<evidence type="ECO:0000259" key="4">
    <source>
        <dbReference type="PROSITE" id="PS50112"/>
    </source>
</evidence>
<dbReference type="SMART" id="SM00086">
    <property type="entry name" value="PAC"/>
    <property type="match status" value="1"/>
</dbReference>
<keyword evidence="6" id="KW-0418">Kinase</keyword>
<feature type="domain" description="PAC" evidence="5">
    <location>
        <begin position="73"/>
        <end position="127"/>
    </location>
</feature>